<sequence>MHHFCSGFVDFGLMEHFVLSQKKKKPYANLGDESINHSCEQHANNYCVCFVHALRSLLHVIDGYNNQTLGKDWTGVCRYKTAYKTGIPSTCPGLDNRHDFSIPFVRMGVE</sequence>
<organism evidence="1 2">
    <name type="scientific">Verminephrobacter eiseniae (strain EF01-2)</name>
    <dbReference type="NCBI Taxonomy" id="391735"/>
    <lineage>
        <taxon>Bacteria</taxon>
        <taxon>Pseudomonadati</taxon>
        <taxon>Pseudomonadota</taxon>
        <taxon>Betaproteobacteria</taxon>
        <taxon>Burkholderiales</taxon>
        <taxon>Comamonadaceae</taxon>
        <taxon>Verminephrobacter</taxon>
    </lineage>
</organism>
<dbReference type="HOGENOM" id="CLU_2169997_0_0_4"/>
<protein>
    <submittedName>
        <fullName evidence="1">Uncharacterized protein</fullName>
    </submittedName>
</protein>
<accession>A1WF33</accession>
<dbReference type="STRING" id="391735.Veis_0455"/>
<evidence type="ECO:0000313" key="1">
    <source>
        <dbReference type="EMBL" id="ABM56240.1"/>
    </source>
</evidence>
<gene>
    <name evidence="1" type="ordered locus">Veis_0455</name>
</gene>
<dbReference type="Proteomes" id="UP000000374">
    <property type="component" value="Chromosome"/>
</dbReference>
<name>A1WF33_VEREI</name>
<reference evidence="2" key="1">
    <citation type="submission" date="2006-12" db="EMBL/GenBank/DDBJ databases">
        <title>Complete sequence of chromosome 1 of Verminephrobacter eiseniae EF01-2.</title>
        <authorList>
            <person name="Copeland A."/>
            <person name="Lucas S."/>
            <person name="Lapidus A."/>
            <person name="Barry K."/>
            <person name="Detter J.C."/>
            <person name="Glavina del Rio T."/>
            <person name="Dalin E."/>
            <person name="Tice H."/>
            <person name="Pitluck S."/>
            <person name="Chertkov O."/>
            <person name="Brettin T."/>
            <person name="Bruce D."/>
            <person name="Han C."/>
            <person name="Tapia R."/>
            <person name="Gilna P."/>
            <person name="Schmutz J."/>
            <person name="Larimer F."/>
            <person name="Land M."/>
            <person name="Hauser L."/>
            <person name="Kyrpides N."/>
            <person name="Kim E."/>
            <person name="Stahl D."/>
            <person name="Richardson P."/>
        </authorList>
    </citation>
    <scope>NUCLEOTIDE SEQUENCE [LARGE SCALE GENOMIC DNA]</scope>
    <source>
        <strain evidence="2">EF01-2</strain>
    </source>
</reference>
<dbReference type="KEGG" id="vei:Veis_0455"/>
<proteinExistence type="predicted"/>
<dbReference type="EMBL" id="CP000542">
    <property type="protein sequence ID" value="ABM56240.1"/>
    <property type="molecule type" value="Genomic_DNA"/>
</dbReference>
<evidence type="ECO:0000313" key="2">
    <source>
        <dbReference type="Proteomes" id="UP000000374"/>
    </source>
</evidence>
<dbReference type="AlphaFoldDB" id="A1WF33"/>
<keyword evidence="2" id="KW-1185">Reference proteome</keyword>